<accession>A0A0F7LBB7</accession>
<dbReference type="EMBL" id="KR029604">
    <property type="protein sequence ID" value="AKH48506.1"/>
    <property type="molecule type" value="Genomic_DNA"/>
</dbReference>
<proteinExistence type="predicted"/>
<reference evidence="2" key="2">
    <citation type="submission" date="2015-03" db="EMBL/GenBank/DDBJ databases">
        <authorList>
            <person name="Chow C.-E.T."/>
            <person name="Winget D.M."/>
            <person name="White R.A.III."/>
            <person name="Hallam S.J."/>
            <person name="Suttle C.A."/>
        </authorList>
    </citation>
    <scope>NUCLEOTIDE SEQUENCE</scope>
    <source>
        <strain evidence="2">Oxic1_9</strain>
    </source>
</reference>
<name>A0A0F7LBB7_9VIRU</name>
<evidence type="ECO:0000313" key="2">
    <source>
        <dbReference type="EMBL" id="AKH48506.1"/>
    </source>
</evidence>
<protein>
    <submittedName>
        <fullName evidence="2">Uncharacterized protein</fullName>
    </submittedName>
</protein>
<keyword evidence="1" id="KW-1133">Transmembrane helix</keyword>
<keyword evidence="1" id="KW-0812">Transmembrane</keyword>
<evidence type="ECO:0000256" key="1">
    <source>
        <dbReference type="SAM" id="Phobius"/>
    </source>
</evidence>
<sequence length="49" mass="5433">MSKVAVVSFAIALLSIALCIWTNCLSVAICFFSFLCLFKINHKPRIISV</sequence>
<reference evidence="2" key="1">
    <citation type="journal article" date="2015" name="Front. Microbiol.">
        <title>Combining genomic sequencing methods to explore viral diversity and reveal potential virus-host interactions.</title>
        <authorList>
            <person name="Chow C.E."/>
            <person name="Winget D.M."/>
            <person name="White R.A.III."/>
            <person name="Hallam S.J."/>
            <person name="Suttle C.A."/>
        </authorList>
    </citation>
    <scope>NUCLEOTIDE SEQUENCE</scope>
    <source>
        <strain evidence="2">Oxic1_9</strain>
    </source>
</reference>
<keyword evidence="1" id="KW-0472">Membrane</keyword>
<organism evidence="2">
    <name type="scientific">uncultured marine virus</name>
    <dbReference type="NCBI Taxonomy" id="186617"/>
    <lineage>
        <taxon>Viruses</taxon>
        <taxon>environmental samples</taxon>
    </lineage>
</organism>
<feature type="transmembrane region" description="Helical" evidence="1">
    <location>
        <begin position="6"/>
        <end position="38"/>
    </location>
</feature>